<dbReference type="Proteomes" id="UP000037178">
    <property type="component" value="Unassembled WGS sequence"/>
</dbReference>
<evidence type="ECO:0000259" key="1">
    <source>
        <dbReference type="PROSITE" id="PS51819"/>
    </source>
</evidence>
<reference evidence="2 3" key="1">
    <citation type="submission" date="2015-06" db="EMBL/GenBank/DDBJ databases">
        <title>Draft genome sequence of an Alphaproteobacteria species associated to the Mediterranean sponge Oscarella lobularis.</title>
        <authorList>
            <person name="Jourda C."/>
            <person name="Santini S."/>
            <person name="Claverie J.-M."/>
        </authorList>
    </citation>
    <scope>NUCLEOTIDE SEQUENCE [LARGE SCALE GENOMIC DNA]</scope>
    <source>
        <strain evidence="2">IGS</strain>
    </source>
</reference>
<dbReference type="PROSITE" id="PS51819">
    <property type="entry name" value="VOC"/>
    <property type="match status" value="1"/>
</dbReference>
<proteinExistence type="predicted"/>
<dbReference type="AlphaFoldDB" id="A0A0J9E390"/>
<sequence length="142" mass="15533">MEQRVNLITLAVDDLAKAAAFYEALGWSRKKIEEDGIIVFNLLGQALGLYPKEGLAKDMGLEPSQIGGFSGVTLGYNVRQKGEVDAIYRAAQEAGGRGLKAPHEIFWGGYSSYIADLDGHVWEIAWNPFSPPREDGSFQWGG</sequence>
<accession>A0A0J9E390</accession>
<dbReference type="STRING" id="1675527.AIOL_001241"/>
<dbReference type="SUPFAM" id="SSF54593">
    <property type="entry name" value="Glyoxalase/Bleomycin resistance protein/Dihydroxybiphenyl dioxygenase"/>
    <property type="match status" value="1"/>
</dbReference>
<dbReference type="InterPro" id="IPR029068">
    <property type="entry name" value="Glyas_Bleomycin-R_OHBP_Dase"/>
</dbReference>
<dbReference type="PANTHER" id="PTHR36503">
    <property type="entry name" value="BLR2520 PROTEIN"/>
    <property type="match status" value="1"/>
</dbReference>
<organism evidence="2 3">
    <name type="scientific">Candidatus Rhodobacter oscarellae</name>
    <dbReference type="NCBI Taxonomy" id="1675527"/>
    <lineage>
        <taxon>Bacteria</taxon>
        <taxon>Pseudomonadati</taxon>
        <taxon>Pseudomonadota</taxon>
        <taxon>Alphaproteobacteria</taxon>
        <taxon>Rhodobacterales</taxon>
        <taxon>Rhodobacter group</taxon>
        <taxon>Rhodobacter</taxon>
    </lineage>
</organism>
<dbReference type="Gene3D" id="3.10.180.10">
    <property type="entry name" value="2,3-Dihydroxybiphenyl 1,2-Dioxygenase, domain 1"/>
    <property type="match status" value="1"/>
</dbReference>
<keyword evidence="3" id="KW-1185">Reference proteome</keyword>
<evidence type="ECO:0000313" key="3">
    <source>
        <dbReference type="Proteomes" id="UP000037178"/>
    </source>
</evidence>
<dbReference type="Pfam" id="PF00903">
    <property type="entry name" value="Glyoxalase"/>
    <property type="match status" value="1"/>
</dbReference>
<keyword evidence="2" id="KW-0456">Lyase</keyword>
<dbReference type="RefSeq" id="WP_049642198.1">
    <property type="nucleotide sequence ID" value="NZ_LFTY01000002.1"/>
</dbReference>
<name>A0A0J9E390_9RHOB</name>
<dbReference type="EC" id="4.4.1.5" evidence="2"/>
<dbReference type="InterPro" id="IPR004360">
    <property type="entry name" value="Glyas_Fos-R_dOase_dom"/>
</dbReference>
<gene>
    <name evidence="2" type="ORF">AIOL_001241</name>
</gene>
<evidence type="ECO:0000313" key="2">
    <source>
        <dbReference type="EMBL" id="KMW56289.1"/>
    </source>
</evidence>
<dbReference type="GO" id="GO:0004462">
    <property type="term" value="F:lactoylglutathione lyase activity"/>
    <property type="evidence" value="ECO:0007669"/>
    <property type="project" value="UniProtKB-EC"/>
</dbReference>
<dbReference type="CDD" id="cd07251">
    <property type="entry name" value="VOC_like"/>
    <property type="match status" value="1"/>
</dbReference>
<feature type="domain" description="VOC" evidence="1">
    <location>
        <begin position="4"/>
        <end position="127"/>
    </location>
</feature>
<dbReference type="PANTHER" id="PTHR36503:SF1">
    <property type="entry name" value="BLR2520 PROTEIN"/>
    <property type="match status" value="1"/>
</dbReference>
<dbReference type="InterPro" id="IPR037523">
    <property type="entry name" value="VOC_core"/>
</dbReference>
<dbReference type="PATRIC" id="fig|1675527.3.peg.1323"/>
<dbReference type="EMBL" id="LFTY01000002">
    <property type="protein sequence ID" value="KMW56289.1"/>
    <property type="molecule type" value="Genomic_DNA"/>
</dbReference>
<dbReference type="OrthoDB" id="9798430at2"/>
<protein>
    <submittedName>
        <fullName evidence="2">Lactoylglutathione lyase</fullName>
        <ecNumber evidence="2">4.4.1.5</ecNumber>
    </submittedName>
</protein>
<comment type="caution">
    <text evidence="2">The sequence shown here is derived from an EMBL/GenBank/DDBJ whole genome shotgun (WGS) entry which is preliminary data.</text>
</comment>